<dbReference type="Proteomes" id="UP000243975">
    <property type="component" value="Unassembled WGS sequence"/>
</dbReference>
<feature type="compositionally biased region" description="Polar residues" evidence="1">
    <location>
        <begin position="402"/>
        <end position="412"/>
    </location>
</feature>
<feature type="compositionally biased region" description="Polar residues" evidence="1">
    <location>
        <begin position="62"/>
        <end position="71"/>
    </location>
</feature>
<evidence type="ECO:0000313" key="3">
    <source>
        <dbReference type="Proteomes" id="UP000243975"/>
    </source>
</evidence>
<name>A0A103XV41_CYNCS</name>
<gene>
    <name evidence="2" type="ORF">Ccrd_000472</name>
</gene>
<sequence>MPPGRRGSAKKKKKKPKDSKKSLSSNAARPPHGESDGAKHSSSKSQKNSPHPVVKTEKRQDNSSGNQSLTIDRTKEAAKETQGEIEINGGSNSQKSHEKREDNSSGNQSLTTDRTEKAANKTQSEIEINRGSNSQKSHEKSSSSRSKSSNDKSHVDIKEAVVIQPAAVADLVQPAKETQSEIEIDRGSNSRNSLEKSSSSKSSSSNDKSHVDKKKAVVIQPAAVADLVQPAKETQSESEIDRGSTSHNSLEKSSSSRSSCSNDMSHVDKKKAVVILPAAVANLVQHAKETQSGSEIDRGSNSHNSLEKRSSSRSSSSNDKCHVDKNKAVVIQPAAVADLVQPIESLVGNRSCELGDLAVTDSPIVDPAKPVSSLVELASQVFDNTKLEEKNDLVVAETPLEQNSCPTSTSEVVGSVPKENEVEKLVPSDDKASPKSNGYLPASTNGACSFCGRNTNDRVNEPKTPECSEKQVQLPNQLKKLPGRVAVEYLSCVQAPVGTEHIG</sequence>
<feature type="region of interest" description="Disordered" evidence="1">
    <location>
        <begin position="286"/>
        <end position="321"/>
    </location>
</feature>
<feature type="compositionally biased region" description="Basic and acidic residues" evidence="1">
    <location>
        <begin position="72"/>
        <end position="82"/>
    </location>
</feature>
<dbReference type="EMBL" id="LEKV01003832">
    <property type="protein sequence ID" value="KVH97439.1"/>
    <property type="molecule type" value="Genomic_DNA"/>
</dbReference>
<evidence type="ECO:0000313" key="2">
    <source>
        <dbReference type="EMBL" id="KVH97439.1"/>
    </source>
</evidence>
<dbReference type="AlphaFoldDB" id="A0A103XV41"/>
<feature type="region of interest" description="Disordered" evidence="1">
    <location>
        <begin position="402"/>
        <end position="438"/>
    </location>
</feature>
<feature type="compositionally biased region" description="Basic and acidic residues" evidence="1">
    <location>
        <begin position="295"/>
        <end position="310"/>
    </location>
</feature>
<feature type="compositionally biased region" description="Basic and acidic residues" evidence="1">
    <location>
        <begin position="418"/>
        <end position="433"/>
    </location>
</feature>
<evidence type="ECO:0000256" key="1">
    <source>
        <dbReference type="SAM" id="MobiDB-lite"/>
    </source>
</evidence>
<keyword evidence="3" id="KW-1185">Reference proteome</keyword>
<dbReference type="OMA" id="NDKSHVD"/>
<comment type="caution">
    <text evidence="2">The sequence shown here is derived from an EMBL/GenBank/DDBJ whole genome shotgun (WGS) entry which is preliminary data.</text>
</comment>
<feature type="compositionally biased region" description="Basic residues" evidence="1">
    <location>
        <begin position="7"/>
        <end position="18"/>
    </location>
</feature>
<proteinExistence type="predicted"/>
<protein>
    <submittedName>
        <fullName evidence="2">Uncharacterized protein</fullName>
    </submittedName>
</protein>
<dbReference type="Gramene" id="KVH97439">
    <property type="protein sequence ID" value="KVH97439"/>
    <property type="gene ID" value="Ccrd_000472"/>
</dbReference>
<feature type="region of interest" description="Disordered" evidence="1">
    <location>
        <begin position="1"/>
        <end position="266"/>
    </location>
</feature>
<organism evidence="2 3">
    <name type="scientific">Cynara cardunculus var. scolymus</name>
    <name type="common">Globe artichoke</name>
    <name type="synonym">Cynara scolymus</name>
    <dbReference type="NCBI Taxonomy" id="59895"/>
    <lineage>
        <taxon>Eukaryota</taxon>
        <taxon>Viridiplantae</taxon>
        <taxon>Streptophyta</taxon>
        <taxon>Embryophyta</taxon>
        <taxon>Tracheophyta</taxon>
        <taxon>Spermatophyta</taxon>
        <taxon>Magnoliopsida</taxon>
        <taxon>eudicotyledons</taxon>
        <taxon>Gunneridae</taxon>
        <taxon>Pentapetalae</taxon>
        <taxon>asterids</taxon>
        <taxon>campanulids</taxon>
        <taxon>Asterales</taxon>
        <taxon>Asteraceae</taxon>
        <taxon>Carduoideae</taxon>
        <taxon>Cardueae</taxon>
        <taxon>Carduinae</taxon>
        <taxon>Cynara</taxon>
    </lineage>
</organism>
<feature type="compositionally biased region" description="Low complexity" evidence="1">
    <location>
        <begin position="189"/>
        <end position="206"/>
    </location>
</feature>
<reference evidence="2 3" key="1">
    <citation type="journal article" date="2016" name="Sci. Rep.">
        <title>The genome sequence of the outbreeding globe artichoke constructed de novo incorporating a phase-aware low-pass sequencing strategy of F1 progeny.</title>
        <authorList>
            <person name="Scaglione D."/>
            <person name="Reyes-Chin-Wo S."/>
            <person name="Acquadro A."/>
            <person name="Froenicke L."/>
            <person name="Portis E."/>
            <person name="Beitel C."/>
            <person name="Tirone M."/>
            <person name="Mauro R."/>
            <person name="Lo Monaco A."/>
            <person name="Mauromicale G."/>
            <person name="Faccioli P."/>
            <person name="Cattivelli L."/>
            <person name="Rieseberg L."/>
            <person name="Michelmore R."/>
            <person name="Lanteri S."/>
        </authorList>
    </citation>
    <scope>NUCLEOTIDE SEQUENCE [LARGE SCALE GENOMIC DNA]</scope>
    <source>
        <strain evidence="2">2C</strain>
    </source>
</reference>
<feature type="compositionally biased region" description="Basic and acidic residues" evidence="1">
    <location>
        <begin position="136"/>
        <end position="159"/>
    </location>
</feature>
<accession>A0A103XV41</accession>
<feature type="compositionally biased region" description="Low complexity" evidence="1">
    <location>
        <begin position="245"/>
        <end position="264"/>
    </location>
</feature>